<feature type="transmembrane region" description="Helical" evidence="1">
    <location>
        <begin position="6"/>
        <end position="24"/>
    </location>
</feature>
<keyword evidence="1" id="KW-0812">Transmembrane</keyword>
<evidence type="ECO:0000313" key="2">
    <source>
        <dbReference type="EMBL" id="ORX50569.1"/>
    </source>
</evidence>
<dbReference type="PANTHER" id="PTHR47797">
    <property type="entry name" value="DEHYDROGENASE, PUTATIVE (AFU_ORTHOLOGUE AFUA_8G05805)-RELATED"/>
    <property type="match status" value="1"/>
</dbReference>
<dbReference type="EMBL" id="MCGT01000023">
    <property type="protein sequence ID" value="ORX50569.1"/>
    <property type="molecule type" value="Genomic_DNA"/>
</dbReference>
<reference evidence="2 3" key="1">
    <citation type="submission" date="2016-07" db="EMBL/GenBank/DDBJ databases">
        <title>Pervasive Adenine N6-methylation of Active Genes in Fungi.</title>
        <authorList>
            <consortium name="DOE Joint Genome Institute"/>
            <person name="Mondo S.J."/>
            <person name="Dannebaum R.O."/>
            <person name="Kuo R.C."/>
            <person name="Labutti K."/>
            <person name="Haridas S."/>
            <person name="Kuo A."/>
            <person name="Salamov A."/>
            <person name="Ahrendt S.R."/>
            <person name="Lipzen A."/>
            <person name="Sullivan W."/>
            <person name="Andreopoulos W.B."/>
            <person name="Clum A."/>
            <person name="Lindquist E."/>
            <person name="Daum C."/>
            <person name="Ramamoorthy G.K."/>
            <person name="Gryganskyi A."/>
            <person name="Culley D."/>
            <person name="Magnuson J.K."/>
            <person name="James T.Y."/>
            <person name="O'Malley M.A."/>
            <person name="Stajich J.E."/>
            <person name="Spatafora J.W."/>
            <person name="Visel A."/>
            <person name="Grigoriev I.V."/>
        </authorList>
    </citation>
    <scope>NUCLEOTIDE SEQUENCE [LARGE SCALE GENOMIC DNA]</scope>
    <source>
        <strain evidence="2 3">NRRL 3301</strain>
    </source>
</reference>
<protein>
    <recommendedName>
        <fullName evidence="4">Cytochrome b561 domain-containing protein</fullName>
    </recommendedName>
</protein>
<sequence length="124" mass="14172">MMGTLVVFGSWVQVLLGLINHMIFRKRKANNALPEKQPWHNAVHIWLGRLLAILALITIPLGMRIKHPAQGWFIAYGLWIALLAVIFIGLVWNKYRLAKDQMPNMHRTSPELQQGKGPSIDEKN</sequence>
<dbReference type="Gene3D" id="1.20.120.1770">
    <property type="match status" value="1"/>
</dbReference>
<comment type="caution">
    <text evidence="2">The sequence shown here is derived from an EMBL/GenBank/DDBJ whole genome shotgun (WGS) entry which is preliminary data.</text>
</comment>
<dbReference type="OrthoDB" id="19261at2759"/>
<evidence type="ECO:0000313" key="3">
    <source>
        <dbReference type="Proteomes" id="UP000242146"/>
    </source>
</evidence>
<name>A0A1X2GCK3_9FUNG</name>
<keyword evidence="3" id="KW-1185">Reference proteome</keyword>
<proteinExistence type="predicted"/>
<keyword evidence="1" id="KW-1133">Transmembrane helix</keyword>
<dbReference type="Proteomes" id="UP000242146">
    <property type="component" value="Unassembled WGS sequence"/>
</dbReference>
<feature type="transmembrane region" description="Helical" evidence="1">
    <location>
        <begin position="45"/>
        <end position="65"/>
    </location>
</feature>
<keyword evidence="1" id="KW-0472">Membrane</keyword>
<evidence type="ECO:0000256" key="1">
    <source>
        <dbReference type="SAM" id="Phobius"/>
    </source>
</evidence>
<gene>
    <name evidence="2" type="ORF">DM01DRAFT_308214</name>
</gene>
<dbReference type="AlphaFoldDB" id="A0A1X2GCK3"/>
<accession>A0A1X2GCK3</accession>
<evidence type="ECO:0008006" key="4">
    <source>
        <dbReference type="Google" id="ProtNLM"/>
    </source>
</evidence>
<organism evidence="2 3">
    <name type="scientific">Hesseltinella vesiculosa</name>
    <dbReference type="NCBI Taxonomy" id="101127"/>
    <lineage>
        <taxon>Eukaryota</taxon>
        <taxon>Fungi</taxon>
        <taxon>Fungi incertae sedis</taxon>
        <taxon>Mucoromycota</taxon>
        <taxon>Mucoromycotina</taxon>
        <taxon>Mucoromycetes</taxon>
        <taxon>Mucorales</taxon>
        <taxon>Cunninghamellaceae</taxon>
        <taxon>Hesseltinella</taxon>
    </lineage>
</organism>
<dbReference type="STRING" id="101127.A0A1X2GCK3"/>
<dbReference type="PANTHER" id="PTHR47797:SF3">
    <property type="entry name" value="CYTOCHROME B561 DOMAIN-CONTAINING PROTEIN"/>
    <property type="match status" value="1"/>
</dbReference>
<feature type="transmembrane region" description="Helical" evidence="1">
    <location>
        <begin position="71"/>
        <end position="92"/>
    </location>
</feature>